<dbReference type="GO" id="GO:0042781">
    <property type="term" value="F:3'-tRNA processing endoribonuclease activity"/>
    <property type="evidence" value="ECO:0007669"/>
    <property type="project" value="TreeGrafter"/>
</dbReference>
<dbReference type="GO" id="GO:0004526">
    <property type="term" value="F:ribonuclease P activity"/>
    <property type="evidence" value="ECO:0007669"/>
    <property type="project" value="UniProtKB-UniRule"/>
</dbReference>
<dbReference type="HAMAP" id="MF_00227">
    <property type="entry name" value="RNase_P"/>
    <property type="match status" value="1"/>
</dbReference>
<dbReference type="Proteomes" id="UP000464317">
    <property type="component" value="Chromosome"/>
</dbReference>
<evidence type="ECO:0000256" key="2">
    <source>
        <dbReference type="ARBA" id="ARBA00022722"/>
    </source>
</evidence>
<dbReference type="InterPro" id="IPR020568">
    <property type="entry name" value="Ribosomal_Su5_D2-typ_SF"/>
</dbReference>
<organism evidence="8 9">
    <name type="scientific">Mycoplasmopsis felis</name>
    <dbReference type="NCBI Taxonomy" id="33923"/>
    <lineage>
        <taxon>Bacteria</taxon>
        <taxon>Bacillati</taxon>
        <taxon>Mycoplasmatota</taxon>
        <taxon>Mycoplasmoidales</taxon>
        <taxon>Metamycoplasmataceae</taxon>
        <taxon>Mycoplasmopsis</taxon>
    </lineage>
</organism>
<evidence type="ECO:0000256" key="6">
    <source>
        <dbReference type="HAMAP-Rule" id="MF_00227"/>
    </source>
</evidence>
<dbReference type="InterPro" id="IPR000100">
    <property type="entry name" value="RNase_P"/>
</dbReference>
<evidence type="ECO:0000256" key="7">
    <source>
        <dbReference type="NCBIfam" id="TIGR00188"/>
    </source>
</evidence>
<evidence type="ECO:0000313" key="8">
    <source>
        <dbReference type="EMBL" id="BBU47371.1"/>
    </source>
</evidence>
<dbReference type="PANTHER" id="PTHR33992:SF1">
    <property type="entry name" value="RIBONUCLEASE P PROTEIN COMPONENT"/>
    <property type="match status" value="1"/>
</dbReference>
<keyword evidence="9" id="KW-1185">Reference proteome</keyword>
<dbReference type="KEGG" id="mfel:JPM2_0640"/>
<evidence type="ECO:0000256" key="1">
    <source>
        <dbReference type="ARBA" id="ARBA00022694"/>
    </source>
</evidence>
<proteinExistence type="inferred from homology"/>
<reference evidence="8 9" key="1">
    <citation type="submission" date="2020-01" db="EMBL/GenBank/DDBJ databases">
        <title>Complete genome sequence of Mycoplasma felis strain Myco-2.</title>
        <authorList>
            <person name="Kinoshita Y."/>
            <person name="Niwa H."/>
            <person name="Uchida-Fujii E."/>
            <person name="Nukada T."/>
        </authorList>
    </citation>
    <scope>NUCLEOTIDE SEQUENCE [LARGE SCALE GENOMIC DNA]</scope>
    <source>
        <strain evidence="8 9">Myco-2</strain>
    </source>
</reference>
<comment type="catalytic activity">
    <reaction evidence="6">
        <text>Endonucleolytic cleavage of RNA, removing 5'-extranucleotides from tRNA precursor.</text>
        <dbReference type="EC" id="3.1.26.5"/>
    </reaction>
</comment>
<dbReference type="PANTHER" id="PTHR33992">
    <property type="entry name" value="RIBONUCLEASE P PROTEIN COMPONENT"/>
    <property type="match status" value="1"/>
</dbReference>
<gene>
    <name evidence="6 8" type="primary">rnpA</name>
    <name evidence="8" type="ORF">JPM2_0640</name>
</gene>
<accession>A0A809RTJ1</accession>
<keyword evidence="5 6" id="KW-0694">RNA-binding</keyword>
<comment type="similarity">
    <text evidence="6">Belongs to the RnpA family.</text>
</comment>
<dbReference type="EMBL" id="AP022325">
    <property type="protein sequence ID" value="BBU47371.1"/>
    <property type="molecule type" value="Genomic_DNA"/>
</dbReference>
<sequence length="113" mass="13802">MKKEYRLKKNWDFQNVIKQNNFLQNKYLVIYFVKSEKLRIGITVPKKFENSVGRNFNKRQLKAIIREINIFDLSYDFVLIVRKEFCNTSFEIKKEGIKKLFEKFINNEKNKQL</sequence>
<dbReference type="Pfam" id="PF00825">
    <property type="entry name" value="Ribonuclease_P"/>
    <property type="match status" value="1"/>
</dbReference>
<dbReference type="AlphaFoldDB" id="A0A809RTJ1"/>
<dbReference type="GO" id="GO:0030677">
    <property type="term" value="C:ribonuclease P complex"/>
    <property type="evidence" value="ECO:0007669"/>
    <property type="project" value="TreeGrafter"/>
</dbReference>
<dbReference type="GO" id="GO:0001682">
    <property type="term" value="P:tRNA 5'-leader removal"/>
    <property type="evidence" value="ECO:0007669"/>
    <property type="project" value="UniProtKB-UniRule"/>
</dbReference>
<dbReference type="InterPro" id="IPR014721">
    <property type="entry name" value="Ribsml_uS5_D2-typ_fold_subgr"/>
</dbReference>
<dbReference type="RefSeq" id="WP_161552906.1">
    <property type="nucleotide sequence ID" value="NZ_AP022325.1"/>
</dbReference>
<dbReference type="GO" id="GO:0000049">
    <property type="term" value="F:tRNA binding"/>
    <property type="evidence" value="ECO:0007669"/>
    <property type="project" value="UniProtKB-UniRule"/>
</dbReference>
<evidence type="ECO:0000313" key="9">
    <source>
        <dbReference type="Proteomes" id="UP000464317"/>
    </source>
</evidence>
<keyword evidence="2 6" id="KW-0540">Nuclease</keyword>
<evidence type="ECO:0000256" key="4">
    <source>
        <dbReference type="ARBA" id="ARBA00022801"/>
    </source>
</evidence>
<dbReference type="Gene3D" id="3.30.230.10">
    <property type="match status" value="1"/>
</dbReference>
<comment type="function">
    <text evidence="6">RNaseP catalyzes the removal of the 5'-leader sequence from pre-tRNA to produce the mature 5'-terminus. It can also cleave other RNA substrates such as 4.5S RNA. The protein component plays an auxiliary but essential role in vivo by binding to the 5'-leader sequence and broadening the substrate specificity of the ribozyme.</text>
</comment>
<name>A0A809RTJ1_9BACT</name>
<dbReference type="NCBIfam" id="TIGR00188">
    <property type="entry name" value="rnpA"/>
    <property type="match status" value="1"/>
</dbReference>
<keyword evidence="4 6" id="KW-0378">Hydrolase</keyword>
<dbReference type="EC" id="3.1.26.5" evidence="6 7"/>
<keyword evidence="1 6" id="KW-0819">tRNA processing</keyword>
<comment type="subunit">
    <text evidence="6">Consists of a catalytic RNA component (M1 or rnpB) and a protein subunit.</text>
</comment>
<protein>
    <recommendedName>
        <fullName evidence="6 7">Ribonuclease P protein component</fullName>
        <shortName evidence="6">RNase P protein</shortName>
        <shortName evidence="6">RNaseP protein</shortName>
        <ecNumber evidence="6 7">3.1.26.5</ecNumber>
    </recommendedName>
    <alternativeName>
        <fullName evidence="6">Protein C5</fullName>
    </alternativeName>
</protein>
<evidence type="ECO:0000256" key="5">
    <source>
        <dbReference type="ARBA" id="ARBA00022884"/>
    </source>
</evidence>
<keyword evidence="3 6" id="KW-0255">Endonuclease</keyword>
<evidence type="ECO:0000256" key="3">
    <source>
        <dbReference type="ARBA" id="ARBA00022759"/>
    </source>
</evidence>
<dbReference type="SUPFAM" id="SSF54211">
    <property type="entry name" value="Ribosomal protein S5 domain 2-like"/>
    <property type="match status" value="1"/>
</dbReference>
<dbReference type="GeneID" id="89496225"/>